<organism evidence="1 2">
    <name type="scientific">Pyronema omphalodes (strain CBS 100304)</name>
    <name type="common">Pyronema confluens</name>
    <dbReference type="NCBI Taxonomy" id="1076935"/>
    <lineage>
        <taxon>Eukaryota</taxon>
        <taxon>Fungi</taxon>
        <taxon>Dikarya</taxon>
        <taxon>Ascomycota</taxon>
        <taxon>Pezizomycotina</taxon>
        <taxon>Pezizomycetes</taxon>
        <taxon>Pezizales</taxon>
        <taxon>Pyronemataceae</taxon>
        <taxon>Pyronema</taxon>
    </lineage>
</organism>
<protein>
    <submittedName>
        <fullName evidence="1">Uncharacterized protein</fullName>
    </submittedName>
</protein>
<dbReference type="Proteomes" id="UP000018144">
    <property type="component" value="Unassembled WGS sequence"/>
</dbReference>
<name>U4L083_PYROM</name>
<proteinExistence type="predicted"/>
<evidence type="ECO:0000313" key="1">
    <source>
        <dbReference type="EMBL" id="CCX07579.1"/>
    </source>
</evidence>
<dbReference type="EMBL" id="HF935357">
    <property type="protein sequence ID" value="CCX07579.1"/>
    <property type="molecule type" value="Genomic_DNA"/>
</dbReference>
<evidence type="ECO:0000313" key="2">
    <source>
        <dbReference type="Proteomes" id="UP000018144"/>
    </source>
</evidence>
<dbReference type="AlphaFoldDB" id="U4L083"/>
<gene>
    <name evidence="1" type="ORF">PCON_07168</name>
</gene>
<keyword evidence="2" id="KW-1185">Reference proteome</keyword>
<sequence length="93" mass="10831">MWLSYIWISQGEHHEYARLKLNLSKNIDSIATLPWPRLPTPKALLSSVIRLLSHSLRSHVCRLHREFANGSTEENETIMRHAVVHDDHPFVLL</sequence>
<reference evidence="1 2" key="1">
    <citation type="journal article" date="2013" name="PLoS Genet.">
        <title>The genome and development-dependent transcriptomes of Pyronema confluens: a window into fungal evolution.</title>
        <authorList>
            <person name="Traeger S."/>
            <person name="Altegoer F."/>
            <person name="Freitag M."/>
            <person name="Gabaldon T."/>
            <person name="Kempken F."/>
            <person name="Kumar A."/>
            <person name="Marcet-Houben M."/>
            <person name="Poggeler S."/>
            <person name="Stajich J.E."/>
            <person name="Nowrousian M."/>
        </authorList>
    </citation>
    <scope>NUCLEOTIDE SEQUENCE [LARGE SCALE GENOMIC DNA]</scope>
    <source>
        <strain evidence="2">CBS 100304</strain>
        <tissue evidence="1">Vegetative mycelium</tissue>
    </source>
</reference>
<accession>U4L083</accession>